<feature type="region of interest" description="Disordered" evidence="1">
    <location>
        <begin position="88"/>
        <end position="125"/>
    </location>
</feature>
<evidence type="ECO:0000313" key="2">
    <source>
        <dbReference type="EMBL" id="GES73821.1"/>
    </source>
</evidence>
<comment type="caution">
    <text evidence="2">The sequence shown here is derived from an EMBL/GenBank/DDBJ whole genome shotgun (WGS) entry which is preliminary data.</text>
</comment>
<reference evidence="2" key="1">
    <citation type="submission" date="2019-10" db="EMBL/GenBank/DDBJ databases">
        <title>Conservation and host-specific expression of non-tandemly repeated heterogenous ribosome RNA gene in arbuscular mycorrhizal fungi.</title>
        <authorList>
            <person name="Maeda T."/>
            <person name="Kobayashi Y."/>
            <person name="Nakagawa T."/>
            <person name="Ezawa T."/>
            <person name="Yamaguchi K."/>
            <person name="Bino T."/>
            <person name="Nishimoto Y."/>
            <person name="Shigenobu S."/>
            <person name="Kawaguchi M."/>
        </authorList>
    </citation>
    <scope>NUCLEOTIDE SEQUENCE</scope>
    <source>
        <strain evidence="2">HR1</strain>
    </source>
</reference>
<sequence>MDDTSYNLMFENYIDCDQLLSQNDDLVEEIQQSPHAPFEIQQPSYVPIEISNTSEIQQVLYSPYESSEIQQSLYSPYEPSEIQQSFYSPYEPSETQQPLYEPYEPSETQQPLYSPYEPSETQQPLYEPSEIQKNIQSQNDDLEEEIQQSSHVPFETQNIQSQNDDDFEEVFQQPLDSIIQRGPINKVIQLLENFYKNILQNREKVTYDIVHQCLKEYCEENPHKPKEPELFIKISKSIGHNTYEKTYYKNNVKRCQWNEAANSDFISIVGEQEEYTNKLKSNHGNIKTGFWEYVCFMLSRRGHDYTPPQCAIKYKSYKAKNR</sequence>
<feature type="compositionally biased region" description="Polar residues" evidence="1">
    <location>
        <begin position="88"/>
        <end position="98"/>
    </location>
</feature>
<gene>
    <name evidence="2" type="ORF">RCL2_000133500</name>
</gene>
<dbReference type="Proteomes" id="UP000615446">
    <property type="component" value="Unassembled WGS sequence"/>
</dbReference>
<dbReference type="OrthoDB" id="2319204at2759"/>
<evidence type="ECO:0000256" key="1">
    <source>
        <dbReference type="SAM" id="MobiDB-lite"/>
    </source>
</evidence>
<protein>
    <submittedName>
        <fullName evidence="2">DNA translocase FtsK</fullName>
    </submittedName>
</protein>
<dbReference type="EMBL" id="BLAL01000011">
    <property type="protein sequence ID" value="GES73821.1"/>
    <property type="molecule type" value="Genomic_DNA"/>
</dbReference>
<accession>A0A8H3QC61</accession>
<dbReference type="AlphaFoldDB" id="A0A8H3QC61"/>
<evidence type="ECO:0000313" key="3">
    <source>
        <dbReference type="Proteomes" id="UP000615446"/>
    </source>
</evidence>
<organism evidence="2 3">
    <name type="scientific">Rhizophagus clarus</name>
    <dbReference type="NCBI Taxonomy" id="94130"/>
    <lineage>
        <taxon>Eukaryota</taxon>
        <taxon>Fungi</taxon>
        <taxon>Fungi incertae sedis</taxon>
        <taxon>Mucoromycota</taxon>
        <taxon>Glomeromycotina</taxon>
        <taxon>Glomeromycetes</taxon>
        <taxon>Glomerales</taxon>
        <taxon>Glomeraceae</taxon>
        <taxon>Rhizophagus</taxon>
    </lineage>
</organism>
<proteinExistence type="predicted"/>
<name>A0A8H3QC61_9GLOM</name>